<name>A0A495J1T0_9SPHI</name>
<organism evidence="3 4">
    <name type="scientific">Mucilaginibacter gracilis</name>
    <dbReference type="NCBI Taxonomy" id="423350"/>
    <lineage>
        <taxon>Bacteria</taxon>
        <taxon>Pseudomonadati</taxon>
        <taxon>Bacteroidota</taxon>
        <taxon>Sphingobacteriia</taxon>
        <taxon>Sphingobacteriales</taxon>
        <taxon>Sphingobacteriaceae</taxon>
        <taxon>Mucilaginibacter</taxon>
    </lineage>
</organism>
<dbReference type="OrthoDB" id="793869at2"/>
<keyword evidence="1" id="KW-0812">Transmembrane</keyword>
<comment type="caution">
    <text evidence="3">The sequence shown here is derived from an EMBL/GenBank/DDBJ whole genome shotgun (WGS) entry which is preliminary data.</text>
</comment>
<dbReference type="RefSeq" id="WP_121198334.1">
    <property type="nucleotide sequence ID" value="NZ_RBKU01000001.1"/>
</dbReference>
<gene>
    <name evidence="3" type="ORF">BDD43_2949</name>
</gene>
<dbReference type="AlphaFoldDB" id="A0A495J1T0"/>
<feature type="signal peptide" evidence="2">
    <location>
        <begin position="1"/>
        <end position="23"/>
    </location>
</feature>
<evidence type="ECO:0000256" key="2">
    <source>
        <dbReference type="SAM" id="SignalP"/>
    </source>
</evidence>
<keyword evidence="1" id="KW-0472">Membrane</keyword>
<evidence type="ECO:0000313" key="4">
    <source>
        <dbReference type="Proteomes" id="UP000268007"/>
    </source>
</evidence>
<keyword evidence="2" id="KW-0732">Signal</keyword>
<dbReference type="EMBL" id="RBKU01000001">
    <property type="protein sequence ID" value="RKR82763.1"/>
    <property type="molecule type" value="Genomic_DNA"/>
</dbReference>
<proteinExistence type="predicted"/>
<protein>
    <submittedName>
        <fullName evidence="3">Uncharacterized protein</fullName>
    </submittedName>
</protein>
<sequence length="185" mass="20563">MSKILKALLCVVILITSANIAYADKIAIKQFVVKDNPFGKNEIAVVAVDTAGVIQEAVSGDFLFSINGFQELLKFENGTAFYHHKLTKSSFIYLKHENDTGTHSTLFYVYKSDSKMIPIHISWMVLFGIPVILAVLAYVFKRFIIIAVALFAIFIYFNHSGGLGISTFFETVVDGIKHIFSPLSS</sequence>
<evidence type="ECO:0000256" key="1">
    <source>
        <dbReference type="SAM" id="Phobius"/>
    </source>
</evidence>
<dbReference type="Proteomes" id="UP000268007">
    <property type="component" value="Unassembled WGS sequence"/>
</dbReference>
<feature type="transmembrane region" description="Helical" evidence="1">
    <location>
        <begin position="117"/>
        <end position="136"/>
    </location>
</feature>
<feature type="chain" id="PRO_5019846194" evidence="2">
    <location>
        <begin position="24"/>
        <end position="185"/>
    </location>
</feature>
<accession>A0A495J1T0</accession>
<keyword evidence="4" id="KW-1185">Reference proteome</keyword>
<keyword evidence="1" id="KW-1133">Transmembrane helix</keyword>
<reference evidence="3 4" key="1">
    <citation type="submission" date="2018-10" db="EMBL/GenBank/DDBJ databases">
        <title>Genomic Encyclopedia of Archaeal and Bacterial Type Strains, Phase II (KMG-II): from individual species to whole genera.</title>
        <authorList>
            <person name="Goeker M."/>
        </authorList>
    </citation>
    <scope>NUCLEOTIDE SEQUENCE [LARGE SCALE GENOMIC DNA]</scope>
    <source>
        <strain evidence="3 4">DSM 18602</strain>
    </source>
</reference>
<feature type="transmembrane region" description="Helical" evidence="1">
    <location>
        <begin position="143"/>
        <end position="159"/>
    </location>
</feature>
<evidence type="ECO:0000313" key="3">
    <source>
        <dbReference type="EMBL" id="RKR82763.1"/>
    </source>
</evidence>